<name>A0A2I1DH20_ASPC2</name>
<evidence type="ECO:0000313" key="2">
    <source>
        <dbReference type="EMBL" id="PKY09171.1"/>
    </source>
</evidence>
<keyword evidence="1" id="KW-0732">Signal</keyword>
<sequence length="88" mass="9587">MHPLGRPHLPSLLTSLGFWVSSATFLSCAAATQTFEYMIKNGLEFGCLTNGRVKVVWLGLARTLISYRLSTTLPVTTSNRGQGGFHDS</sequence>
<keyword evidence="3" id="KW-1185">Reference proteome</keyword>
<dbReference type="EMBL" id="MSFM01000001">
    <property type="protein sequence ID" value="PKY09171.1"/>
    <property type="molecule type" value="Genomic_DNA"/>
</dbReference>
<reference evidence="2" key="1">
    <citation type="submission" date="2016-12" db="EMBL/GenBank/DDBJ databases">
        <title>The genomes of Aspergillus section Nigri reveals drivers in fungal speciation.</title>
        <authorList>
            <consortium name="DOE Joint Genome Institute"/>
            <person name="Vesth T.C."/>
            <person name="Nybo J."/>
            <person name="Theobald S."/>
            <person name="Brandl J."/>
            <person name="Frisvad J.C."/>
            <person name="Nielsen K.F."/>
            <person name="Lyhne E.K."/>
            <person name="Kogle M.E."/>
            <person name="Kuo A."/>
            <person name="Riley R."/>
            <person name="Clum A."/>
            <person name="Nolan M."/>
            <person name="Lipzen A."/>
            <person name="Salamov A."/>
            <person name="Henrissat B."/>
            <person name="Wiebenga A."/>
            <person name="De vries R.P."/>
            <person name="Grigoriev I.V."/>
            <person name="Mortensen U.H."/>
            <person name="Andersen M.R."/>
            <person name="Baker S.E."/>
        </authorList>
    </citation>
    <scope>NUCLEOTIDE SEQUENCE</scope>
    <source>
        <strain evidence="2">IBT 28561</strain>
    </source>
</reference>
<feature type="signal peptide" evidence="1">
    <location>
        <begin position="1"/>
        <end position="23"/>
    </location>
</feature>
<evidence type="ECO:0000256" key="1">
    <source>
        <dbReference type="SAM" id="SignalP"/>
    </source>
</evidence>
<dbReference type="VEuPathDB" id="FungiDB:P168DRAFT_287246"/>
<dbReference type="AlphaFoldDB" id="A0A2I1DH20"/>
<organism evidence="2 3">
    <name type="scientific">Aspergillus campestris (strain IBT 28561)</name>
    <dbReference type="NCBI Taxonomy" id="1392248"/>
    <lineage>
        <taxon>Eukaryota</taxon>
        <taxon>Fungi</taxon>
        <taxon>Dikarya</taxon>
        <taxon>Ascomycota</taxon>
        <taxon>Pezizomycotina</taxon>
        <taxon>Eurotiomycetes</taxon>
        <taxon>Eurotiomycetidae</taxon>
        <taxon>Eurotiales</taxon>
        <taxon>Aspergillaceae</taxon>
        <taxon>Aspergillus</taxon>
        <taxon>Aspergillus subgen. Circumdati</taxon>
    </lineage>
</organism>
<protein>
    <recommendedName>
        <fullName evidence="4">Secreted protein</fullName>
    </recommendedName>
</protein>
<comment type="caution">
    <text evidence="2">The sequence shown here is derived from an EMBL/GenBank/DDBJ whole genome shotgun (WGS) entry which is preliminary data.</text>
</comment>
<gene>
    <name evidence="2" type="ORF">P168DRAFT_287246</name>
</gene>
<feature type="chain" id="PRO_5014118243" description="Secreted protein" evidence="1">
    <location>
        <begin position="24"/>
        <end position="88"/>
    </location>
</feature>
<dbReference type="OrthoDB" id="2156052at2759"/>
<proteinExistence type="predicted"/>
<dbReference type="GeneID" id="36544056"/>
<dbReference type="RefSeq" id="XP_024697765.1">
    <property type="nucleotide sequence ID" value="XM_024836532.1"/>
</dbReference>
<evidence type="ECO:0000313" key="3">
    <source>
        <dbReference type="Proteomes" id="UP000234254"/>
    </source>
</evidence>
<dbReference type="PROSITE" id="PS51257">
    <property type="entry name" value="PROKAR_LIPOPROTEIN"/>
    <property type="match status" value="1"/>
</dbReference>
<evidence type="ECO:0008006" key="4">
    <source>
        <dbReference type="Google" id="ProtNLM"/>
    </source>
</evidence>
<dbReference type="Proteomes" id="UP000234254">
    <property type="component" value="Unassembled WGS sequence"/>
</dbReference>
<accession>A0A2I1DH20</accession>